<keyword evidence="2" id="KW-1185">Reference proteome</keyword>
<gene>
    <name evidence="1" type="ORF">E5329_08145</name>
</gene>
<comment type="caution">
    <text evidence="1">The sequence shown here is derived from an EMBL/GenBank/DDBJ whole genome shotgun (WGS) entry which is preliminary data.</text>
</comment>
<reference evidence="1" key="1">
    <citation type="submission" date="2019-04" db="EMBL/GenBank/DDBJ databases">
        <title>Microbes associate with the intestines of laboratory mice.</title>
        <authorList>
            <person name="Navarre W."/>
            <person name="Wong E."/>
            <person name="Huang K."/>
            <person name="Tropini C."/>
            <person name="Ng K."/>
            <person name="Yu B."/>
        </authorList>
    </citation>
    <scope>NUCLEOTIDE SEQUENCE</scope>
    <source>
        <strain evidence="1">NM01_1-7b</strain>
    </source>
</reference>
<name>A0AC61RXR3_9FIRM</name>
<proteinExistence type="predicted"/>
<sequence length="250" mass="29003">MTRDEALMGRHLIDLSRQAQQRDIVVFSDFLNLNELNIFRQQSSELYSGFELYGGYELSERQMIAFLPDALCYDWKFPISCLKIMPVNKKFAEKISHRDVLGSLMNLGIERSRLGDILVQGAESYVFCQEKIAEYIIENLTRIRRTTVLAVQTLPDEMHIEPELETAEGIITTNRLDSVIACLCKISRSQASQWIRGGKVFINNKETLQITYECKPRELISVRSVGRFRFLNCQGETRKGRLKIQYEKYK</sequence>
<evidence type="ECO:0000313" key="1">
    <source>
        <dbReference type="EMBL" id="TGY96728.1"/>
    </source>
</evidence>
<dbReference type="EMBL" id="SRYA01000013">
    <property type="protein sequence ID" value="TGY96728.1"/>
    <property type="molecule type" value="Genomic_DNA"/>
</dbReference>
<dbReference type="Proteomes" id="UP000304953">
    <property type="component" value="Unassembled WGS sequence"/>
</dbReference>
<accession>A0AC61RXR3</accession>
<evidence type="ECO:0000313" key="2">
    <source>
        <dbReference type="Proteomes" id="UP000304953"/>
    </source>
</evidence>
<organism evidence="1 2">
    <name type="scientific">Petralouisia muris</name>
    <dbReference type="NCBI Taxonomy" id="3032872"/>
    <lineage>
        <taxon>Bacteria</taxon>
        <taxon>Bacillati</taxon>
        <taxon>Bacillota</taxon>
        <taxon>Clostridia</taxon>
        <taxon>Lachnospirales</taxon>
        <taxon>Lachnospiraceae</taxon>
        <taxon>Petralouisia</taxon>
    </lineage>
</organism>
<protein>
    <submittedName>
        <fullName evidence="1">Uncharacterized protein</fullName>
    </submittedName>
</protein>